<comment type="caution">
    <text evidence="1">The sequence shown here is derived from an EMBL/GenBank/DDBJ whole genome shotgun (WGS) entry which is preliminary data.</text>
</comment>
<proteinExistence type="predicted"/>
<reference evidence="1 2" key="1">
    <citation type="submission" date="2023-07" db="EMBL/GenBank/DDBJ databases">
        <title>Genomic Encyclopedia of Type Strains, Phase IV (KMG-IV): sequencing the most valuable type-strain genomes for metagenomic binning, comparative biology and taxonomic classification.</title>
        <authorList>
            <person name="Goeker M."/>
        </authorList>
    </citation>
    <scope>NUCLEOTIDE SEQUENCE [LARGE SCALE GENOMIC DNA]</scope>
    <source>
        <strain evidence="1 2">DSM 19619</strain>
    </source>
</reference>
<accession>A0ABU0JKG0</accession>
<evidence type="ECO:0000313" key="2">
    <source>
        <dbReference type="Proteomes" id="UP001242480"/>
    </source>
</evidence>
<dbReference type="RefSeq" id="WP_307284957.1">
    <property type="nucleotide sequence ID" value="NZ_JAUSVX010000026.1"/>
</dbReference>
<keyword evidence="2" id="KW-1185">Reference proteome</keyword>
<dbReference type="EMBL" id="JAUSVX010000026">
    <property type="protein sequence ID" value="MDQ0474770.1"/>
    <property type="molecule type" value="Genomic_DNA"/>
</dbReference>
<dbReference type="Proteomes" id="UP001242480">
    <property type="component" value="Unassembled WGS sequence"/>
</dbReference>
<organism evidence="1 2">
    <name type="scientific">Labrys wisconsinensis</name>
    <dbReference type="NCBI Taxonomy" id="425677"/>
    <lineage>
        <taxon>Bacteria</taxon>
        <taxon>Pseudomonadati</taxon>
        <taxon>Pseudomonadota</taxon>
        <taxon>Alphaproteobacteria</taxon>
        <taxon>Hyphomicrobiales</taxon>
        <taxon>Xanthobacteraceae</taxon>
        <taxon>Labrys</taxon>
    </lineage>
</organism>
<protein>
    <submittedName>
        <fullName evidence="1">Uncharacterized protein</fullName>
    </submittedName>
</protein>
<name>A0ABU0JKG0_9HYPH</name>
<sequence>MAWLQLLSSIGRIRIVEEPQYSFGSADNERKYAREITIGDGDYIGSPYGVLVDDVPAVVLAGGGFMMPIEGRSALVWKERLFIGVGNCVACLSLRALALIRSVQVDFAACFSLHVSPVHDALICHGEVEISRLSAEGDLLWQSSGRDIFTGLFALKPTHIEAHDFNEDVYRLRYEDGSAL</sequence>
<evidence type="ECO:0000313" key="1">
    <source>
        <dbReference type="EMBL" id="MDQ0474770.1"/>
    </source>
</evidence>
<gene>
    <name evidence="1" type="ORF">QO011_007812</name>
</gene>